<dbReference type="Proteomes" id="UP000233742">
    <property type="component" value="Chromosome"/>
</dbReference>
<gene>
    <name evidence="2" type="ORF">CUV01_17320</name>
</gene>
<dbReference type="SUPFAM" id="SSF56219">
    <property type="entry name" value="DNase I-like"/>
    <property type="match status" value="1"/>
</dbReference>
<dbReference type="EMBL" id="CP025408">
    <property type="protein sequence ID" value="AUH34902.1"/>
    <property type="molecule type" value="Genomic_DNA"/>
</dbReference>
<keyword evidence="3" id="KW-1185">Reference proteome</keyword>
<evidence type="ECO:0000313" key="2">
    <source>
        <dbReference type="EMBL" id="AUH34902.1"/>
    </source>
</evidence>
<dbReference type="KEGG" id="paro:CUV01_17320"/>
<sequence length="347" mass="39375">MARRDISFASFNLLNLQLPGRAVYTDSDGWDEEVYQRKINFTASMLARLDADVTGFQELWAPEALQQALDQAGMTDSHILLAPPDHTGNRIVCAGAVRRNMLVGDPEWITDFPPELVLRSTGDDPQQPAISVGLRGFSRPVLHMRIRPDPSTPVIEIFVCHFKSRRPTEVWRERDWYERDVHSPHANAIGYALSTIRRTAEAAALRVLATRIAKGTDAPVVIIGDMNDGKDSNTLNVLTEQPRYLTTLSRGGGDNALYAAQVLQEYRSVRDVYYTHIYQDMHDSLDHILVSEQFYDNSRDRLWRFDDMLVINDHLNWADHKTSGSNDHGIVLARFRWQPPTPAMPIV</sequence>
<dbReference type="InterPro" id="IPR005135">
    <property type="entry name" value="Endo/exonuclease/phosphatase"/>
</dbReference>
<dbReference type="PANTHER" id="PTHR42834:SF1">
    <property type="entry name" value="ENDONUCLEASE_EXONUCLEASE_PHOSPHATASE FAMILY PROTEIN (AFU_ORTHOLOGUE AFUA_3G09210)"/>
    <property type="match status" value="1"/>
</dbReference>
<dbReference type="Gene3D" id="3.60.10.10">
    <property type="entry name" value="Endonuclease/exonuclease/phosphatase"/>
    <property type="match status" value="1"/>
</dbReference>
<reference evidence="2 3" key="1">
    <citation type="submission" date="2017-12" db="EMBL/GenBank/DDBJ databases">
        <authorList>
            <person name="Hurst M.R.H."/>
        </authorList>
    </citation>
    <scope>NUCLEOTIDE SEQUENCE [LARGE SCALE GENOMIC DNA]</scope>
    <source>
        <strain evidence="2 3">BM15</strain>
    </source>
</reference>
<organism evidence="2 3">
    <name type="scientific">Paracoccus tegillarcae</name>
    <dbReference type="NCBI Taxonomy" id="1529068"/>
    <lineage>
        <taxon>Bacteria</taxon>
        <taxon>Pseudomonadati</taxon>
        <taxon>Pseudomonadota</taxon>
        <taxon>Alphaproteobacteria</taxon>
        <taxon>Rhodobacterales</taxon>
        <taxon>Paracoccaceae</taxon>
        <taxon>Paracoccus</taxon>
    </lineage>
</organism>
<dbReference type="Pfam" id="PF03372">
    <property type="entry name" value="Exo_endo_phos"/>
    <property type="match status" value="1"/>
</dbReference>
<name>A0A2K9F3E9_9RHOB</name>
<protein>
    <submittedName>
        <fullName evidence="2">Nuclease</fullName>
    </submittedName>
</protein>
<dbReference type="InterPro" id="IPR036691">
    <property type="entry name" value="Endo/exonu/phosph_ase_sf"/>
</dbReference>
<evidence type="ECO:0000313" key="3">
    <source>
        <dbReference type="Proteomes" id="UP000233742"/>
    </source>
</evidence>
<dbReference type="AlphaFoldDB" id="A0A2K9F3E9"/>
<dbReference type="PANTHER" id="PTHR42834">
    <property type="entry name" value="ENDONUCLEASE/EXONUCLEASE/PHOSPHATASE FAMILY PROTEIN (AFU_ORTHOLOGUE AFUA_3G09210)"/>
    <property type="match status" value="1"/>
</dbReference>
<evidence type="ECO:0000259" key="1">
    <source>
        <dbReference type="Pfam" id="PF03372"/>
    </source>
</evidence>
<dbReference type="RefSeq" id="WP_101461562.1">
    <property type="nucleotide sequence ID" value="NZ_CP025408.1"/>
</dbReference>
<accession>A0A2K9F3E9</accession>
<dbReference type="GO" id="GO:0003824">
    <property type="term" value="F:catalytic activity"/>
    <property type="evidence" value="ECO:0007669"/>
    <property type="project" value="InterPro"/>
</dbReference>
<proteinExistence type="predicted"/>
<dbReference type="OrthoDB" id="525956at2"/>
<feature type="domain" description="Endonuclease/exonuclease/phosphatase" evidence="1">
    <location>
        <begin position="42"/>
        <end position="308"/>
    </location>
</feature>